<protein>
    <submittedName>
        <fullName evidence="1">Uncharacterized protein</fullName>
    </submittedName>
</protein>
<dbReference type="EMBL" id="MU006709">
    <property type="protein sequence ID" value="KAF2629695.1"/>
    <property type="molecule type" value="Genomic_DNA"/>
</dbReference>
<comment type="caution">
    <text evidence="1">The sequence shown here is derived from an EMBL/GenBank/DDBJ whole genome shotgun (WGS) entry which is preliminary data.</text>
</comment>
<gene>
    <name evidence="1" type="ORF">BU25DRAFT_408967</name>
</gene>
<accession>A0ACB6S7Z6</accession>
<reference evidence="1" key="1">
    <citation type="journal article" date="2020" name="Stud. Mycol.">
        <title>101 Dothideomycetes genomes: a test case for predicting lifestyles and emergence of pathogens.</title>
        <authorList>
            <person name="Haridas S."/>
            <person name="Albert R."/>
            <person name="Binder M."/>
            <person name="Bloem J."/>
            <person name="Labutti K."/>
            <person name="Salamov A."/>
            <person name="Andreopoulos B."/>
            <person name="Baker S."/>
            <person name="Barry K."/>
            <person name="Bills G."/>
            <person name="Bluhm B."/>
            <person name="Cannon C."/>
            <person name="Castanera R."/>
            <person name="Culley D."/>
            <person name="Daum C."/>
            <person name="Ezra D."/>
            <person name="Gonzalez J."/>
            <person name="Henrissat B."/>
            <person name="Kuo A."/>
            <person name="Liang C."/>
            <person name="Lipzen A."/>
            <person name="Lutzoni F."/>
            <person name="Magnuson J."/>
            <person name="Mondo S."/>
            <person name="Nolan M."/>
            <person name="Ohm R."/>
            <person name="Pangilinan J."/>
            <person name="Park H.-J."/>
            <person name="Ramirez L."/>
            <person name="Alfaro M."/>
            <person name="Sun H."/>
            <person name="Tritt A."/>
            <person name="Yoshinaga Y."/>
            <person name="Zwiers L.-H."/>
            <person name="Turgeon B."/>
            <person name="Goodwin S."/>
            <person name="Spatafora J."/>
            <person name="Crous P."/>
            <person name="Grigoriev I."/>
        </authorList>
    </citation>
    <scope>NUCLEOTIDE SEQUENCE</scope>
    <source>
        <strain evidence="1">CBS 525.71</strain>
    </source>
</reference>
<keyword evidence="2" id="KW-1185">Reference proteome</keyword>
<name>A0ACB6S7Z6_9PLEO</name>
<evidence type="ECO:0000313" key="1">
    <source>
        <dbReference type="EMBL" id="KAF2629695.1"/>
    </source>
</evidence>
<organism evidence="1 2">
    <name type="scientific">Macroventuria anomochaeta</name>
    <dbReference type="NCBI Taxonomy" id="301207"/>
    <lineage>
        <taxon>Eukaryota</taxon>
        <taxon>Fungi</taxon>
        <taxon>Dikarya</taxon>
        <taxon>Ascomycota</taxon>
        <taxon>Pezizomycotina</taxon>
        <taxon>Dothideomycetes</taxon>
        <taxon>Pleosporomycetidae</taxon>
        <taxon>Pleosporales</taxon>
        <taxon>Pleosporineae</taxon>
        <taxon>Didymellaceae</taxon>
        <taxon>Macroventuria</taxon>
    </lineage>
</organism>
<proteinExistence type="predicted"/>
<sequence>MRNLAELMKLMQAGVIDVDPEYQRDVVWTADRMTGLINSLMENFYVPPIILNKKPRPGQDAAAPQETLVCVDGKQRLSSVLAFVKGMIPCHDHRGEKWWFCEPAGSKRKRVLSKQLQKQFYQKDFVSFEYNNLSPEQEEDLFARVQMGVQLNLAEKMRASTGPWQELARLFVADFPVVYSLMKDKARSKDFQLTLSCFSQIIECMHPTAANGVPILKTNHTHLPKLLSNKSAVDDGLKSHLASVWNTFKDLIEADPDTFTNGNKYLRGVQTFAPVEMVAVTVLISMYSEIRNNRLLLGDIQAMRIAVRENFVDLRLNASVWKWFWEYIDELEAIRGAIDGSTVNRRTKQRTKMSDKAPTEGATAGSTAAAITAAAAAPKKGRFTARTKRPATTIAEEAPVMVEQELATAASPEPRSPKRRRTGDSPLNGLPMSDGQFWGSLPSTTVPPNGLPEERIRPEPMHPDPLLPPMPTHASTQSPQPVARKPRPRAYPAISALPSTASLPRNASSSIDSAQSHVHAPTPSEARQQRVSTLNSFQSAHQSSARAISTGLPVSHEHHMGQPRAPVAPMVSGLGPFSPDHSHSQWGGVLESTPETDVAPQVSASSRPRSMQKARTSPPQPAQEHYDGAIDLTSDTEQERQDLLSAFKTKSGSSGSPKAPKSAAEPVAQTRTSTAKEQRVSSQDLPTRENNPYARFKNI</sequence>
<dbReference type="Proteomes" id="UP000799754">
    <property type="component" value="Unassembled WGS sequence"/>
</dbReference>
<evidence type="ECO:0000313" key="2">
    <source>
        <dbReference type="Proteomes" id="UP000799754"/>
    </source>
</evidence>